<evidence type="ECO:0000313" key="3">
    <source>
        <dbReference type="Proteomes" id="UP000199515"/>
    </source>
</evidence>
<sequence>MSAEFDQLVAQFEQFQSKLKHVEEPFADLGGMQQELTELESTATSPDRAVTVVAGVGGSIKEIRFADNPGLGSVVMETLQRAVAEAARKQAVIVDEHTNGALDLVDQVLEVQAEALGTTVDELKSNMRDEAPPAPERPDDFSEQTVLRRADDTPQPPPYSGGSGSAGDSFLKNLFDEEDH</sequence>
<reference evidence="2 3" key="1">
    <citation type="submission" date="2016-10" db="EMBL/GenBank/DDBJ databases">
        <authorList>
            <person name="de Groot N.N."/>
        </authorList>
    </citation>
    <scope>NUCLEOTIDE SEQUENCE [LARGE SCALE GENOMIC DNA]</scope>
    <source>
        <strain evidence="2 3">CPCC 202699</strain>
    </source>
</reference>
<dbReference type="InterPro" id="IPR004401">
    <property type="entry name" value="YbaB/EbfC"/>
</dbReference>
<keyword evidence="2" id="KW-0238">DNA-binding</keyword>
<dbReference type="Proteomes" id="UP000199515">
    <property type="component" value="Unassembled WGS sequence"/>
</dbReference>
<dbReference type="InterPro" id="IPR036894">
    <property type="entry name" value="YbaB-like_sf"/>
</dbReference>
<evidence type="ECO:0000313" key="2">
    <source>
        <dbReference type="EMBL" id="SDX83524.1"/>
    </source>
</evidence>
<evidence type="ECO:0000256" key="1">
    <source>
        <dbReference type="SAM" id="MobiDB-lite"/>
    </source>
</evidence>
<dbReference type="AlphaFoldDB" id="A0A1H3F038"/>
<dbReference type="STRING" id="589385.SAMN05421504_1031022"/>
<dbReference type="Gene3D" id="3.30.1310.10">
    <property type="entry name" value="Nucleoid-associated protein YbaB-like domain"/>
    <property type="match status" value="1"/>
</dbReference>
<dbReference type="Pfam" id="PF02575">
    <property type="entry name" value="YbaB_DNA_bd"/>
    <property type="match status" value="1"/>
</dbReference>
<dbReference type="RefSeq" id="WP_091290272.1">
    <property type="nucleotide sequence ID" value="NZ_FNON01000003.1"/>
</dbReference>
<feature type="region of interest" description="Disordered" evidence="1">
    <location>
        <begin position="121"/>
        <end position="180"/>
    </location>
</feature>
<dbReference type="GO" id="GO:0003677">
    <property type="term" value="F:DNA binding"/>
    <property type="evidence" value="ECO:0007669"/>
    <property type="project" value="UniProtKB-KW"/>
</dbReference>
<name>A0A1H3F038_9PSEU</name>
<accession>A0A1H3F038</accession>
<gene>
    <name evidence="2" type="ORF">SAMN05421504_1031022</name>
</gene>
<dbReference type="EMBL" id="FNON01000003">
    <property type="protein sequence ID" value="SDX83524.1"/>
    <property type="molecule type" value="Genomic_DNA"/>
</dbReference>
<organism evidence="2 3">
    <name type="scientific">Amycolatopsis xylanica</name>
    <dbReference type="NCBI Taxonomy" id="589385"/>
    <lineage>
        <taxon>Bacteria</taxon>
        <taxon>Bacillati</taxon>
        <taxon>Actinomycetota</taxon>
        <taxon>Actinomycetes</taxon>
        <taxon>Pseudonocardiales</taxon>
        <taxon>Pseudonocardiaceae</taxon>
        <taxon>Amycolatopsis</taxon>
    </lineage>
</organism>
<dbReference type="OrthoDB" id="3630067at2"/>
<feature type="compositionally biased region" description="Basic and acidic residues" evidence="1">
    <location>
        <begin position="121"/>
        <end position="152"/>
    </location>
</feature>
<proteinExistence type="predicted"/>
<protein>
    <submittedName>
        <fullName evidence="2">YbaB/EbfC DNA-binding family protein</fullName>
    </submittedName>
</protein>
<keyword evidence="3" id="KW-1185">Reference proteome</keyword>